<evidence type="ECO:0000313" key="4">
    <source>
        <dbReference type="Proteomes" id="UP000622797"/>
    </source>
</evidence>
<comment type="caution">
    <text evidence="3">The sequence shown here is derived from an EMBL/GenBank/DDBJ whole genome shotgun (WGS) entry which is preliminary data.</text>
</comment>
<dbReference type="InterPro" id="IPR013087">
    <property type="entry name" value="Znf_C2H2_type"/>
</dbReference>
<reference evidence="3" key="1">
    <citation type="journal article" date="2020" name="BMC Genomics">
        <title>Correction to: Identification and distribution of gene clusters required for synthesis of sphingolipid metabolism inhibitors in diverse species of the filamentous fungus Fusarium.</title>
        <authorList>
            <person name="Kim H.S."/>
            <person name="Lohmar J.M."/>
            <person name="Busman M."/>
            <person name="Brown D.W."/>
            <person name="Naumann T.A."/>
            <person name="Divon H.H."/>
            <person name="Lysoe E."/>
            <person name="Uhlig S."/>
            <person name="Proctor R.H."/>
        </authorList>
    </citation>
    <scope>NUCLEOTIDE SEQUENCE</scope>
    <source>
        <strain evidence="3">NRRL 20472</strain>
    </source>
</reference>
<dbReference type="PANTHER" id="PTHR35391">
    <property type="entry name" value="C2H2-TYPE DOMAIN-CONTAINING PROTEIN-RELATED"/>
    <property type="match status" value="1"/>
</dbReference>
<proteinExistence type="predicted"/>
<keyword evidence="4" id="KW-1185">Reference proteome</keyword>
<dbReference type="AlphaFoldDB" id="A0A8H4TQ17"/>
<dbReference type="InterPro" id="IPR000719">
    <property type="entry name" value="Prot_kinase_dom"/>
</dbReference>
<dbReference type="GO" id="GO:0005524">
    <property type="term" value="F:ATP binding"/>
    <property type="evidence" value="ECO:0007669"/>
    <property type="project" value="InterPro"/>
</dbReference>
<dbReference type="SUPFAM" id="SSF56112">
    <property type="entry name" value="Protein kinase-like (PK-like)"/>
    <property type="match status" value="1"/>
</dbReference>
<dbReference type="PROSITE" id="PS00028">
    <property type="entry name" value="ZINC_FINGER_C2H2_1"/>
    <property type="match status" value="1"/>
</dbReference>
<dbReference type="PANTHER" id="PTHR35391:SF7">
    <property type="entry name" value="C2H2-TYPE DOMAIN-CONTAINING PROTEIN"/>
    <property type="match status" value="1"/>
</dbReference>
<dbReference type="PROSITE" id="PS50011">
    <property type="entry name" value="PROTEIN_KINASE_DOM"/>
    <property type="match status" value="1"/>
</dbReference>
<reference evidence="3" key="2">
    <citation type="submission" date="2020-05" db="EMBL/GenBank/DDBJ databases">
        <authorList>
            <person name="Kim H.-S."/>
            <person name="Proctor R.H."/>
            <person name="Brown D.W."/>
        </authorList>
    </citation>
    <scope>NUCLEOTIDE SEQUENCE</scope>
    <source>
        <strain evidence="3">NRRL 20472</strain>
    </source>
</reference>
<sequence>MEPEELRTIGKDISEAFSSIAEDDGRLTSEQQRFKLWAHSLGLFQRGHASLDYRLRDAVAVRGLLLEILRELESHVGNFWSISMGKRLPYESDAADTSSDTVSSDEAEKQEDTSAASSEGSFHEVDFRCRSISENIDALYSLAVKIRSPRYRLQRATEDLYKNIPADTRDEYRKGCEEVETAIVAHRHREQLLRELDLEAAKEEEDIINDYTSTDHWLIRRTGIANARRKQQFVYWKEHDKKMSHEPTEEEQPVPKQLADLPTKRLISPSQPVSEVSLPKLKSLATSATKLHNVPISRDDLTSVLSHESRVSTAMNLRKKDIEWPLPPNQPVEVKYFKCPHCRILCPRRYLKPDVWRSHLIHDLQPYHCTYEKCHDPNRTYSTRQDWLDHENLHLRVWHCQTHGLEFETQTEYIDHLQQAHFDASDEQLRSPELIASVVGPSVHHYRDCPLCPTEFSDVVGMQKHMALHLERLALILLSRQSELQEDGSISGRESDSNKVEHLGREGSIQEDFSQQEQAEFPYYQSKIWPTAAADEGVLSTLVGSDGEKTMLVPERLQELQTEISAGVYLPSRGSLEILSWLSTIGASSEPLEFVEDDFARAPLATTDQGEPVLVPDLEEGLKNKDSFGAQKYSTNNHGVLVESSDEEDDLSSGAPLHDQLLAGHHMFSDRRGGFIPRGHINEVITEKAVTQNLQECLISLSPSERIKTVQPYVNQIFQGGRERKSYIKVFAILALIEKTECIGDFLRQGIDDSDLPFQRYNPEPRGHTSQFWLRSRRGGGRIRAFDRLSMAKRVEFDEWQWAVDAPVFDYNRNGEPKIFSFREQVILPFIRYKFQTREYELEESPDDFGKVAKRHIHPDHHNLKGGGKLAFGIKKQGTRRYNDFKAEFDMLARFSKGDHPHLVSLLGAYIHLNNHYFIFDWADSNLARYWEKHSDPNFDIATVSWVAGQCAVLASGLQQIHRSARTERSQSSRTESKVYEYGNITPASVLWFSNPNSLNDRGTFKLCTFSQFLTEPEEDNHHDHVSFNYYAPESQWKDQNITWSYDMWSMGCLYLDFLAWLLGGWKIVRKTANERSDSLSDDDGPHSDLEQPYFDLGDSEANATLKPAVTKFIKEAHANPKCSEFIHEFLDIIQDHLLIIETNGLKRMGCDRLYHRLQEMWKKCKDIHGYAVEARPRVG</sequence>
<gene>
    <name evidence="3" type="ORF">FSARC_10090</name>
</gene>
<dbReference type="Proteomes" id="UP000622797">
    <property type="component" value="Unassembled WGS sequence"/>
</dbReference>
<evidence type="ECO:0000313" key="3">
    <source>
        <dbReference type="EMBL" id="KAF4961794.1"/>
    </source>
</evidence>
<dbReference type="OrthoDB" id="4062651at2759"/>
<feature type="compositionally biased region" description="Low complexity" evidence="1">
    <location>
        <begin position="93"/>
        <end position="102"/>
    </location>
</feature>
<dbReference type="InterPro" id="IPR011009">
    <property type="entry name" value="Kinase-like_dom_sf"/>
</dbReference>
<feature type="region of interest" description="Disordered" evidence="1">
    <location>
        <begin position="93"/>
        <end position="119"/>
    </location>
</feature>
<name>A0A8H4TQ17_9HYPO</name>
<dbReference type="GO" id="GO:0004672">
    <property type="term" value="F:protein kinase activity"/>
    <property type="evidence" value="ECO:0007669"/>
    <property type="project" value="InterPro"/>
</dbReference>
<dbReference type="Gene3D" id="1.10.510.10">
    <property type="entry name" value="Transferase(Phosphotransferase) domain 1"/>
    <property type="match status" value="1"/>
</dbReference>
<dbReference type="SMART" id="SM00220">
    <property type="entry name" value="S_TKc"/>
    <property type="match status" value="1"/>
</dbReference>
<evidence type="ECO:0000256" key="1">
    <source>
        <dbReference type="SAM" id="MobiDB-lite"/>
    </source>
</evidence>
<organism evidence="3 4">
    <name type="scientific">Fusarium sarcochroum</name>
    <dbReference type="NCBI Taxonomy" id="1208366"/>
    <lineage>
        <taxon>Eukaryota</taxon>
        <taxon>Fungi</taxon>
        <taxon>Dikarya</taxon>
        <taxon>Ascomycota</taxon>
        <taxon>Pezizomycotina</taxon>
        <taxon>Sordariomycetes</taxon>
        <taxon>Hypocreomycetidae</taxon>
        <taxon>Hypocreales</taxon>
        <taxon>Nectriaceae</taxon>
        <taxon>Fusarium</taxon>
        <taxon>Fusarium lateritium species complex</taxon>
    </lineage>
</organism>
<accession>A0A8H4TQ17</accession>
<evidence type="ECO:0000259" key="2">
    <source>
        <dbReference type="PROSITE" id="PS50011"/>
    </source>
</evidence>
<dbReference type="SMART" id="SM00355">
    <property type="entry name" value="ZnF_C2H2"/>
    <property type="match status" value="4"/>
</dbReference>
<feature type="domain" description="Protein kinase" evidence="2">
    <location>
        <begin position="838"/>
        <end position="1131"/>
    </location>
</feature>
<protein>
    <recommendedName>
        <fullName evidence="2">Protein kinase domain-containing protein</fullName>
    </recommendedName>
</protein>
<dbReference type="EMBL" id="JABEXW010000602">
    <property type="protein sequence ID" value="KAF4961794.1"/>
    <property type="molecule type" value="Genomic_DNA"/>
</dbReference>